<dbReference type="EMBL" id="CABITT030000008">
    <property type="protein sequence ID" value="VVB16422.1"/>
    <property type="molecule type" value="Genomic_DNA"/>
</dbReference>
<evidence type="ECO:0000313" key="1">
    <source>
        <dbReference type="EMBL" id="VVB16422.1"/>
    </source>
</evidence>
<accession>A0A565CS56</accession>
<dbReference type="AlphaFoldDB" id="A0A565CS56"/>
<evidence type="ECO:0000313" key="2">
    <source>
        <dbReference type="Proteomes" id="UP000489600"/>
    </source>
</evidence>
<proteinExistence type="predicted"/>
<comment type="caution">
    <text evidence="1">The sequence shown here is derived from an EMBL/GenBank/DDBJ whole genome shotgun (WGS) entry which is preliminary data.</text>
</comment>
<reference evidence="1" key="1">
    <citation type="submission" date="2019-07" db="EMBL/GenBank/DDBJ databases">
        <authorList>
            <person name="Dittberner H."/>
        </authorList>
    </citation>
    <scope>NUCLEOTIDE SEQUENCE [LARGE SCALE GENOMIC DNA]</scope>
</reference>
<organism evidence="1 2">
    <name type="scientific">Arabis nemorensis</name>
    <dbReference type="NCBI Taxonomy" id="586526"/>
    <lineage>
        <taxon>Eukaryota</taxon>
        <taxon>Viridiplantae</taxon>
        <taxon>Streptophyta</taxon>
        <taxon>Embryophyta</taxon>
        <taxon>Tracheophyta</taxon>
        <taxon>Spermatophyta</taxon>
        <taxon>Magnoliopsida</taxon>
        <taxon>eudicotyledons</taxon>
        <taxon>Gunneridae</taxon>
        <taxon>Pentapetalae</taxon>
        <taxon>rosids</taxon>
        <taxon>malvids</taxon>
        <taxon>Brassicales</taxon>
        <taxon>Brassicaceae</taxon>
        <taxon>Arabideae</taxon>
        <taxon>Arabis</taxon>
    </lineage>
</organism>
<sequence length="62" mass="6957">MARSQHQSIVCREFKAINSPRNDLDTNDLGETSATSYKAASLTSLSSLQRWSRSSRRLRPSS</sequence>
<keyword evidence="2" id="KW-1185">Reference proteome</keyword>
<name>A0A565CS56_9BRAS</name>
<gene>
    <name evidence="1" type="ORF">ANE_LOCUS26866</name>
</gene>
<dbReference type="Proteomes" id="UP000489600">
    <property type="component" value="Unassembled WGS sequence"/>
</dbReference>
<protein>
    <submittedName>
        <fullName evidence="1">Uncharacterized protein</fullName>
    </submittedName>
</protein>